<evidence type="ECO:0000256" key="2">
    <source>
        <dbReference type="ARBA" id="ARBA00022679"/>
    </source>
</evidence>
<dbReference type="GO" id="GO:0000271">
    <property type="term" value="P:polysaccharide biosynthetic process"/>
    <property type="evidence" value="ECO:0007669"/>
    <property type="project" value="UniProtKB-KW"/>
</dbReference>
<dbReference type="EMBL" id="CP109635">
    <property type="protein sequence ID" value="UYT10511.1"/>
    <property type="molecule type" value="Genomic_DNA"/>
</dbReference>
<sequence>MDKVDVVVSWLDDSDEVWRSDYLKYKYEDGDVDEKANSEARFRDYGTFKYWFRAMEKNAPWVNKIYLVTAGHFPSWLKKDHPKLELVKHSDFIPKDYLPTFASDTIALNLHRIAGLSEHFVYFNDDMFLMNETKVTDFFKNGKPRDMLTLIPAQTYEKFNHFAINNMNLIHKDFSKKDIMKNALWKMVNYKAGIACLGTTLLQLPYPKISDIHHFHLSTPLTKSLYEKLWKQNYEEFDKTSKHKFREITDVTDWYIRMYYLVSGDFEPMRMHKFGKFINIKYCDSFDKLFNKKYKELCLNDDSTMTDAEFLDKKASLNESLSQKFPKKSSFEY</sequence>
<evidence type="ECO:0000256" key="1">
    <source>
        <dbReference type="ARBA" id="ARBA00007583"/>
    </source>
</evidence>
<evidence type="ECO:0000259" key="4">
    <source>
        <dbReference type="Pfam" id="PF11380"/>
    </source>
</evidence>
<dbReference type="PANTHER" id="PTHR24045">
    <property type="match status" value="1"/>
</dbReference>
<protein>
    <submittedName>
        <fullName evidence="5">Glycosyl transferase</fullName>
    </submittedName>
</protein>
<gene>
    <name evidence="5" type="ORF">OF801_00800</name>
</gene>
<evidence type="ECO:0000313" key="5">
    <source>
        <dbReference type="EMBL" id="UYT10511.1"/>
    </source>
</evidence>
<name>A0AA46YTH4_9LACT</name>
<dbReference type="GO" id="GO:0016772">
    <property type="term" value="F:transferase activity, transferring phosphorus-containing groups"/>
    <property type="evidence" value="ECO:0007669"/>
    <property type="project" value="InterPro"/>
</dbReference>
<dbReference type="AlphaFoldDB" id="A0AA46YTH4"/>
<organism evidence="5 6">
    <name type="scientific">Lactococcus garvieae</name>
    <dbReference type="NCBI Taxonomy" id="1363"/>
    <lineage>
        <taxon>Bacteria</taxon>
        <taxon>Bacillati</taxon>
        <taxon>Bacillota</taxon>
        <taxon>Bacilli</taxon>
        <taxon>Lactobacillales</taxon>
        <taxon>Streptococcaceae</taxon>
        <taxon>Lactococcus</taxon>
    </lineage>
</organism>
<reference evidence="5" key="1">
    <citation type="submission" date="2022-10" db="EMBL/GenBank/DDBJ databases">
        <title>Genome assembly of Lactococcus garvieae isolates from cricket gut.</title>
        <authorList>
            <person name="Luecke A.R."/>
            <person name="Brown A.M.V."/>
            <person name="Wakeman C.A."/>
        </authorList>
    </citation>
    <scope>NUCLEOTIDE SEQUENCE</scope>
    <source>
        <strain evidence="5">Alexii-11_2</strain>
    </source>
</reference>
<dbReference type="PANTHER" id="PTHR24045:SF0">
    <property type="entry name" value="N-ACETYLGLUCOSAMINE-1-PHOSPHOTRANSFERASE SUBUNITS ALPHA_BETA"/>
    <property type="match status" value="1"/>
</dbReference>
<evidence type="ECO:0000256" key="3">
    <source>
        <dbReference type="ARBA" id="ARBA00023169"/>
    </source>
</evidence>
<comment type="similarity">
    <text evidence="1">Belongs to the stealth family.</text>
</comment>
<evidence type="ECO:0000313" key="6">
    <source>
        <dbReference type="Proteomes" id="UP001164042"/>
    </source>
</evidence>
<dbReference type="Proteomes" id="UP001164042">
    <property type="component" value="Chromosome"/>
</dbReference>
<dbReference type="RefSeq" id="WP_264308309.1">
    <property type="nucleotide sequence ID" value="NZ_CP109635.1"/>
</dbReference>
<dbReference type="InterPro" id="IPR021520">
    <property type="entry name" value="Stealth_CR2"/>
</dbReference>
<accession>A0AA46YTH4</accession>
<dbReference type="Pfam" id="PF11380">
    <property type="entry name" value="Stealth_CR2"/>
    <property type="match status" value="1"/>
</dbReference>
<proteinExistence type="inferred from homology"/>
<feature type="domain" description="Stealth protein CR2 conserved region 2" evidence="4">
    <location>
        <begin position="41"/>
        <end position="142"/>
    </location>
</feature>
<keyword evidence="3" id="KW-0270">Exopolysaccharide synthesis</keyword>
<keyword evidence="2 5" id="KW-0808">Transferase</keyword>
<dbReference type="InterPro" id="IPR047141">
    <property type="entry name" value="Stealth"/>
</dbReference>